<evidence type="ECO:0000313" key="9">
    <source>
        <dbReference type="Proteomes" id="UP000482960"/>
    </source>
</evidence>
<dbReference type="AlphaFoldDB" id="A0A6V8LP94"/>
<sequence length="389" mass="39194">MTDRPHVSVATVVKEWGRIGCIGFGGPPTHIALLRQLCVDRRKWLDGKAFEDAVAACNLLPGPASTQLAIFCAWHVRGRLGALAGGIAFIVPGLVVILALATLFLAGSPPPWVAGAGAGAGAAVAAVAVHAGAGLIPASWQRATSRPRRMRWVGYLLAGLAAAATVGPWLVLVLLGCGLIEVTTQRVRARTGTANAHVPLPVLAAATGAGGGVLLSLAWVALKVGALSYGGGFVIIPLMQADAVDRYHWMTDGQFLNAVALGQITPGPVVQTVAVVGYAAAGIGGGVLASAIAFSPSFAFVLLGAHRFDRLRGNPGVRAFLDGAGPAAIGAILGSAIPLALALAEPWQYAVLAGAAVLLLALRRGVVTTLLAAAAVGISLALAGAPLPT</sequence>
<feature type="transmembrane region" description="Helical" evidence="7">
    <location>
        <begin position="80"/>
        <end position="106"/>
    </location>
</feature>
<gene>
    <name evidence="8" type="ORF">Prum_095590</name>
</gene>
<keyword evidence="3" id="KW-1003">Cell membrane</keyword>
<evidence type="ECO:0000313" key="8">
    <source>
        <dbReference type="EMBL" id="GFJ95917.1"/>
    </source>
</evidence>
<dbReference type="NCBIfam" id="TIGR00937">
    <property type="entry name" value="2A51"/>
    <property type="match status" value="1"/>
</dbReference>
<keyword evidence="5 7" id="KW-1133">Transmembrane helix</keyword>
<comment type="caution">
    <text evidence="8">The sequence shown here is derived from an EMBL/GenBank/DDBJ whole genome shotgun (WGS) entry which is preliminary data.</text>
</comment>
<keyword evidence="4 7" id="KW-0812">Transmembrane</keyword>
<dbReference type="EMBL" id="BLPG01000002">
    <property type="protein sequence ID" value="GFJ95917.1"/>
    <property type="molecule type" value="Genomic_DNA"/>
</dbReference>
<dbReference type="Pfam" id="PF02417">
    <property type="entry name" value="Chromate_transp"/>
    <property type="match status" value="2"/>
</dbReference>
<feature type="transmembrane region" description="Helical" evidence="7">
    <location>
        <begin position="112"/>
        <end position="140"/>
    </location>
</feature>
<feature type="transmembrane region" description="Helical" evidence="7">
    <location>
        <begin position="369"/>
        <end position="387"/>
    </location>
</feature>
<accession>A0A6V8LP94</accession>
<evidence type="ECO:0000256" key="7">
    <source>
        <dbReference type="SAM" id="Phobius"/>
    </source>
</evidence>
<feature type="transmembrane region" description="Helical" evidence="7">
    <location>
        <begin position="317"/>
        <end position="340"/>
    </location>
</feature>
<dbReference type="Proteomes" id="UP000482960">
    <property type="component" value="Unassembled WGS sequence"/>
</dbReference>
<reference evidence="8 9" key="1">
    <citation type="submission" date="2020-03" db="EMBL/GenBank/DDBJ databases">
        <title>Whole genome shotgun sequence of Phytohabitans rumicis NBRC 108638.</title>
        <authorList>
            <person name="Komaki H."/>
            <person name="Tamura T."/>
        </authorList>
    </citation>
    <scope>NUCLEOTIDE SEQUENCE [LARGE SCALE GENOMIC DNA]</scope>
    <source>
        <strain evidence="8 9">NBRC 108638</strain>
    </source>
</reference>
<evidence type="ECO:0000256" key="3">
    <source>
        <dbReference type="ARBA" id="ARBA00022475"/>
    </source>
</evidence>
<dbReference type="GO" id="GO:0005886">
    <property type="term" value="C:plasma membrane"/>
    <property type="evidence" value="ECO:0007669"/>
    <property type="project" value="UniProtKB-SubCell"/>
</dbReference>
<dbReference type="GO" id="GO:0015109">
    <property type="term" value="F:chromate transmembrane transporter activity"/>
    <property type="evidence" value="ECO:0007669"/>
    <property type="project" value="InterPro"/>
</dbReference>
<dbReference type="PANTHER" id="PTHR43663:SF1">
    <property type="entry name" value="CHROMATE TRANSPORTER"/>
    <property type="match status" value="1"/>
</dbReference>
<comment type="similarity">
    <text evidence="2">Belongs to the chromate ion transporter (CHR) (TC 2.A.51) family.</text>
</comment>
<feature type="transmembrane region" description="Helical" evidence="7">
    <location>
        <begin position="152"/>
        <end position="182"/>
    </location>
</feature>
<evidence type="ECO:0000256" key="5">
    <source>
        <dbReference type="ARBA" id="ARBA00022989"/>
    </source>
</evidence>
<proteinExistence type="inferred from homology"/>
<evidence type="ECO:0000256" key="1">
    <source>
        <dbReference type="ARBA" id="ARBA00004651"/>
    </source>
</evidence>
<comment type="subcellular location">
    <subcellularLocation>
        <location evidence="1">Cell membrane</location>
        <topology evidence="1">Multi-pass membrane protein</topology>
    </subcellularLocation>
</comment>
<evidence type="ECO:0000256" key="4">
    <source>
        <dbReference type="ARBA" id="ARBA00022692"/>
    </source>
</evidence>
<feature type="transmembrane region" description="Helical" evidence="7">
    <location>
        <begin position="255"/>
        <end position="281"/>
    </location>
</feature>
<evidence type="ECO:0000256" key="6">
    <source>
        <dbReference type="ARBA" id="ARBA00023136"/>
    </source>
</evidence>
<evidence type="ECO:0000256" key="2">
    <source>
        <dbReference type="ARBA" id="ARBA00005262"/>
    </source>
</evidence>
<dbReference type="InterPro" id="IPR052518">
    <property type="entry name" value="CHR_Transporter"/>
</dbReference>
<keyword evidence="9" id="KW-1185">Reference proteome</keyword>
<dbReference type="InterPro" id="IPR014047">
    <property type="entry name" value="Chr_Tranpt_l_chain"/>
</dbReference>
<reference evidence="8 9" key="2">
    <citation type="submission" date="2020-03" db="EMBL/GenBank/DDBJ databases">
        <authorList>
            <person name="Ichikawa N."/>
            <person name="Kimura A."/>
            <person name="Kitahashi Y."/>
            <person name="Uohara A."/>
        </authorList>
    </citation>
    <scope>NUCLEOTIDE SEQUENCE [LARGE SCALE GENOMIC DNA]</scope>
    <source>
        <strain evidence="8 9">NBRC 108638</strain>
    </source>
</reference>
<name>A0A6V8LP94_9ACTN</name>
<dbReference type="InterPro" id="IPR003370">
    <property type="entry name" value="Chromate_transpt"/>
</dbReference>
<feature type="transmembrane region" description="Helical" evidence="7">
    <location>
        <begin position="202"/>
        <end position="222"/>
    </location>
</feature>
<protein>
    <submittedName>
        <fullName evidence="8">Chromate transporter</fullName>
    </submittedName>
</protein>
<dbReference type="PANTHER" id="PTHR43663">
    <property type="entry name" value="CHROMATE TRANSPORT PROTEIN-RELATED"/>
    <property type="match status" value="1"/>
</dbReference>
<dbReference type="PIRSF" id="PIRSF004810">
    <property type="entry name" value="ChrA"/>
    <property type="match status" value="1"/>
</dbReference>
<feature type="transmembrane region" description="Helical" evidence="7">
    <location>
        <begin position="287"/>
        <end position="305"/>
    </location>
</feature>
<keyword evidence="6 7" id="KW-0472">Membrane</keyword>
<organism evidence="8 9">
    <name type="scientific">Phytohabitans rumicis</name>
    <dbReference type="NCBI Taxonomy" id="1076125"/>
    <lineage>
        <taxon>Bacteria</taxon>
        <taxon>Bacillati</taxon>
        <taxon>Actinomycetota</taxon>
        <taxon>Actinomycetes</taxon>
        <taxon>Micromonosporales</taxon>
        <taxon>Micromonosporaceae</taxon>
    </lineage>
</organism>
<dbReference type="RefSeq" id="WP_173085317.1">
    <property type="nucleotide sequence ID" value="NZ_BAABJB010000019.1"/>
</dbReference>